<protein>
    <recommendedName>
        <fullName evidence="3">Copper resistance protein D domain-containing protein</fullName>
    </recommendedName>
</protein>
<dbReference type="EMBL" id="FPHN01000210">
    <property type="protein sequence ID" value="SFV66654.1"/>
    <property type="molecule type" value="Genomic_DNA"/>
</dbReference>
<keyword evidence="1" id="KW-1133">Transmembrane helix</keyword>
<sequence length="156" mass="18069">MSNFFANYTHAIIFLHVFSAIIWIGGMIAIRLVVHPNLQLIEDTRLRLNKTLAIMGNFFNIVIPFIIILFLTAIIMSMGMHVENRMIIHIKEAIWMIMAINFTVMYFKRKKAQRFFDNNRLADTKLTLIVIPKILLPINIILGIVALWLGITLRGF</sequence>
<accession>A0A1W1CLK9</accession>
<keyword evidence="1" id="KW-0472">Membrane</keyword>
<evidence type="ECO:0000313" key="2">
    <source>
        <dbReference type="EMBL" id="SFV66654.1"/>
    </source>
</evidence>
<feature type="transmembrane region" description="Helical" evidence="1">
    <location>
        <begin position="128"/>
        <end position="151"/>
    </location>
</feature>
<proteinExistence type="predicted"/>
<reference evidence="2" key="1">
    <citation type="submission" date="2016-10" db="EMBL/GenBank/DDBJ databases">
        <authorList>
            <person name="de Groot N.N."/>
        </authorList>
    </citation>
    <scope>NUCLEOTIDE SEQUENCE</scope>
</reference>
<name>A0A1W1CLK9_9ZZZZ</name>
<evidence type="ECO:0008006" key="3">
    <source>
        <dbReference type="Google" id="ProtNLM"/>
    </source>
</evidence>
<feature type="transmembrane region" description="Helical" evidence="1">
    <location>
        <begin position="54"/>
        <end position="80"/>
    </location>
</feature>
<gene>
    <name evidence="2" type="ORF">MNB_SV-14-432</name>
</gene>
<organism evidence="2">
    <name type="scientific">hydrothermal vent metagenome</name>
    <dbReference type="NCBI Taxonomy" id="652676"/>
    <lineage>
        <taxon>unclassified sequences</taxon>
        <taxon>metagenomes</taxon>
        <taxon>ecological metagenomes</taxon>
    </lineage>
</organism>
<feature type="transmembrane region" description="Helical" evidence="1">
    <location>
        <begin position="12"/>
        <end position="34"/>
    </location>
</feature>
<keyword evidence="1" id="KW-0812">Transmembrane</keyword>
<feature type="transmembrane region" description="Helical" evidence="1">
    <location>
        <begin position="86"/>
        <end position="107"/>
    </location>
</feature>
<dbReference type="AlphaFoldDB" id="A0A1W1CLK9"/>
<evidence type="ECO:0000256" key="1">
    <source>
        <dbReference type="SAM" id="Phobius"/>
    </source>
</evidence>